<name>A0A2V2LC61_9RHOB</name>
<sequence>MTPTTDLIVLFRIAERLTLTLVVLIVAAIVMIGFWRTVQRVDLTEGGKLGVAGSFAFSTPVFVLLTIVGYAYVSLSAPITVTPAAAGQAMQLAGGSAAGFIGVMPVPPGADTAPDGDPDHARAVADRKIRSLNCLAQGREMTARQEDDLALVKLDLMAPVWAADWGAQDAFRAWATGIDPADPNPLARATFNAVHPVC</sequence>
<dbReference type="RefSeq" id="WP_109811144.1">
    <property type="nucleotide sequence ID" value="NZ_QGKU01000030.1"/>
</dbReference>
<evidence type="ECO:0000256" key="1">
    <source>
        <dbReference type="SAM" id="Phobius"/>
    </source>
</evidence>
<organism evidence="2 3">
    <name type="scientific">Meridianimarinicoccus roseus</name>
    <dbReference type="NCBI Taxonomy" id="2072018"/>
    <lineage>
        <taxon>Bacteria</taxon>
        <taxon>Pseudomonadati</taxon>
        <taxon>Pseudomonadota</taxon>
        <taxon>Alphaproteobacteria</taxon>
        <taxon>Rhodobacterales</taxon>
        <taxon>Paracoccaceae</taxon>
        <taxon>Meridianimarinicoccus</taxon>
    </lineage>
</organism>
<accession>A0A2V2LC61</accession>
<keyword evidence="1" id="KW-1133">Transmembrane helix</keyword>
<keyword evidence="3" id="KW-1185">Reference proteome</keyword>
<feature type="transmembrane region" description="Helical" evidence="1">
    <location>
        <begin position="49"/>
        <end position="73"/>
    </location>
</feature>
<protein>
    <submittedName>
        <fullName evidence="2">Uncharacterized protein</fullName>
    </submittedName>
</protein>
<feature type="transmembrane region" description="Helical" evidence="1">
    <location>
        <begin position="17"/>
        <end position="37"/>
    </location>
</feature>
<proteinExistence type="predicted"/>
<dbReference type="EMBL" id="QGKU01000030">
    <property type="protein sequence ID" value="PWR03110.1"/>
    <property type="molecule type" value="Genomic_DNA"/>
</dbReference>
<comment type="caution">
    <text evidence="2">The sequence shown here is derived from an EMBL/GenBank/DDBJ whole genome shotgun (WGS) entry which is preliminary data.</text>
</comment>
<dbReference type="AlphaFoldDB" id="A0A2V2LC61"/>
<keyword evidence="1" id="KW-0812">Transmembrane</keyword>
<evidence type="ECO:0000313" key="3">
    <source>
        <dbReference type="Proteomes" id="UP000245680"/>
    </source>
</evidence>
<dbReference type="Proteomes" id="UP000245680">
    <property type="component" value="Unassembled WGS sequence"/>
</dbReference>
<dbReference type="OrthoDB" id="7851832at2"/>
<gene>
    <name evidence="2" type="ORF">DKT77_07780</name>
</gene>
<reference evidence="2 3" key="1">
    <citation type="submission" date="2018-05" db="EMBL/GenBank/DDBJ databases">
        <title>Rhodobacteraceae gen. nov., sp. nov. isolated from sea water.</title>
        <authorList>
            <person name="Ren Y."/>
        </authorList>
    </citation>
    <scope>NUCLEOTIDE SEQUENCE [LARGE SCALE GENOMIC DNA]</scope>
    <source>
        <strain evidence="2 3">TG-679</strain>
    </source>
</reference>
<evidence type="ECO:0000313" key="2">
    <source>
        <dbReference type="EMBL" id="PWR03110.1"/>
    </source>
</evidence>
<keyword evidence="1" id="KW-0472">Membrane</keyword>